<dbReference type="OrthoDB" id="2122015at2759"/>
<sequence>MNLPNFREIYRESRTEEEEKRIKNNSFYKFISFIALSLVFVHVRNKNFNIQT</sequence>
<evidence type="ECO:0000313" key="1">
    <source>
        <dbReference type="EMBL" id="ORX51062.1"/>
    </source>
</evidence>
<accession>A0A1Y1VC81</accession>
<dbReference type="Pfam" id="PF17237">
    <property type="entry name" value="Emr1"/>
    <property type="match status" value="1"/>
</dbReference>
<dbReference type="EMBL" id="MCFH01000019">
    <property type="protein sequence ID" value="ORX51062.1"/>
    <property type="molecule type" value="Genomic_DNA"/>
</dbReference>
<proteinExistence type="predicted"/>
<organism evidence="1 2">
    <name type="scientific">Piromyces finnis</name>
    <dbReference type="NCBI Taxonomy" id="1754191"/>
    <lineage>
        <taxon>Eukaryota</taxon>
        <taxon>Fungi</taxon>
        <taxon>Fungi incertae sedis</taxon>
        <taxon>Chytridiomycota</taxon>
        <taxon>Chytridiomycota incertae sedis</taxon>
        <taxon>Neocallimastigomycetes</taxon>
        <taxon>Neocallimastigales</taxon>
        <taxon>Neocallimastigaceae</taxon>
        <taxon>Piromyces</taxon>
    </lineage>
</organism>
<name>A0A1Y1VC81_9FUNG</name>
<keyword evidence="2" id="KW-1185">Reference proteome</keyword>
<dbReference type="Proteomes" id="UP000193719">
    <property type="component" value="Unassembled WGS sequence"/>
</dbReference>
<dbReference type="AlphaFoldDB" id="A0A1Y1VC81"/>
<protein>
    <submittedName>
        <fullName evidence="1">Uncharacterized protein</fullName>
    </submittedName>
</protein>
<dbReference type="InterPro" id="IPR035195">
    <property type="entry name" value="Emr1"/>
</dbReference>
<reference evidence="1 2" key="1">
    <citation type="submission" date="2016-08" db="EMBL/GenBank/DDBJ databases">
        <title>Genomes of anaerobic fungi encode conserved fungal cellulosomes for biomass hydrolysis.</title>
        <authorList>
            <consortium name="DOE Joint Genome Institute"/>
            <person name="Haitjema C.H."/>
            <person name="Gilmore S.P."/>
            <person name="Henske J.K."/>
            <person name="Solomon K.V."/>
            <person name="De Groot R."/>
            <person name="Kuo A."/>
            <person name="Mondo S.J."/>
            <person name="Salamov A.A."/>
            <person name="Labutti K."/>
            <person name="Zhao Z."/>
            <person name="Chiniquy J."/>
            <person name="Barry K."/>
            <person name="Brewer H.M."/>
            <person name="Purvine S.O."/>
            <person name="Wright A.T."/>
            <person name="Boxma B."/>
            <person name="Van Alen T."/>
            <person name="Hackstein J.H."/>
            <person name="Baker S.E."/>
            <person name="Grigoriev I.V."/>
            <person name="O'Malley M.A."/>
        </authorList>
    </citation>
    <scope>NUCLEOTIDE SEQUENCE [LARGE SCALE GENOMIC DNA]</scope>
    <source>
        <strain evidence="2">finn</strain>
    </source>
</reference>
<comment type="caution">
    <text evidence="1">The sequence shown here is derived from an EMBL/GenBank/DDBJ whole genome shotgun (WGS) entry which is preliminary data.</text>
</comment>
<gene>
    <name evidence="1" type="ORF">BCR36DRAFT_583129</name>
</gene>
<reference evidence="1 2" key="2">
    <citation type="submission" date="2016-08" db="EMBL/GenBank/DDBJ databases">
        <title>Pervasive Adenine N6-methylation of Active Genes in Fungi.</title>
        <authorList>
            <consortium name="DOE Joint Genome Institute"/>
            <person name="Mondo S.J."/>
            <person name="Dannebaum R.O."/>
            <person name="Kuo R.C."/>
            <person name="Labutti K."/>
            <person name="Haridas S."/>
            <person name="Kuo A."/>
            <person name="Salamov A."/>
            <person name="Ahrendt S.R."/>
            <person name="Lipzen A."/>
            <person name="Sullivan W."/>
            <person name="Andreopoulos W.B."/>
            <person name="Clum A."/>
            <person name="Lindquist E."/>
            <person name="Daum C."/>
            <person name="Ramamoorthy G.K."/>
            <person name="Gryganskyi A."/>
            <person name="Culley D."/>
            <person name="Magnuson J.K."/>
            <person name="James T.Y."/>
            <person name="O'Malley M.A."/>
            <person name="Stajich J.E."/>
            <person name="Spatafora J.W."/>
            <person name="Visel A."/>
            <person name="Grigoriev I.V."/>
        </authorList>
    </citation>
    <scope>NUCLEOTIDE SEQUENCE [LARGE SCALE GENOMIC DNA]</scope>
    <source>
        <strain evidence="2">finn</strain>
    </source>
</reference>
<dbReference type="GO" id="GO:0007008">
    <property type="term" value="P:outer mitochondrial membrane organization"/>
    <property type="evidence" value="ECO:0007669"/>
    <property type="project" value="InterPro"/>
</dbReference>
<dbReference type="GO" id="GO:0005739">
    <property type="term" value="C:mitochondrion"/>
    <property type="evidence" value="ECO:0007669"/>
    <property type="project" value="GOC"/>
</dbReference>
<evidence type="ECO:0000313" key="2">
    <source>
        <dbReference type="Proteomes" id="UP000193719"/>
    </source>
</evidence>